<dbReference type="InterPro" id="IPR051487">
    <property type="entry name" value="Ser/Thr_Proteases_Immune/Dev"/>
</dbReference>
<dbReference type="RefSeq" id="XP_024575522.1">
    <property type="nucleotide sequence ID" value="XM_024724668.1"/>
</dbReference>
<dbReference type="GeneID" id="36404264"/>
<proteinExistence type="predicted"/>
<keyword evidence="4" id="KW-0645">Protease</keyword>
<dbReference type="SUPFAM" id="SSF50494">
    <property type="entry name" value="Trypsin-like serine proteases"/>
    <property type="match status" value="1"/>
</dbReference>
<dbReference type="InterPro" id="IPR009003">
    <property type="entry name" value="Peptidase_S1_PA"/>
</dbReference>
<sequence length="179" mass="19424">MDGDAFDFALLTLGTPSKFKPVKLVKRDESDIIIGMSSTVLGWGKSTPDGPILEELQALKVSVWNNEECARLYDGLSDLFMCAGGILGRDTCDGDNGSPLIKEMGSGDDDDILIALSSVSVLCDHDLQNHMHSVFRHSAIPVCNKVVYLLFFEKNDATTLDNSSGIVAPANRLKKNFEA</sequence>
<keyword evidence="1" id="KW-0843">Virulence</keyword>
<dbReference type="Pfam" id="PF00089">
    <property type="entry name" value="Trypsin"/>
    <property type="match status" value="1"/>
</dbReference>
<accession>A0A0P1ADT4</accession>
<protein>
    <submittedName>
        <fullName evidence="4">Serine protease trypsin-like protein</fullName>
    </submittedName>
</protein>
<keyword evidence="4" id="KW-0378">Hydrolase</keyword>
<organism evidence="4 5">
    <name type="scientific">Plasmopara halstedii</name>
    <name type="common">Downy mildew of sunflower</name>
    <dbReference type="NCBI Taxonomy" id="4781"/>
    <lineage>
        <taxon>Eukaryota</taxon>
        <taxon>Sar</taxon>
        <taxon>Stramenopiles</taxon>
        <taxon>Oomycota</taxon>
        <taxon>Peronosporomycetes</taxon>
        <taxon>Peronosporales</taxon>
        <taxon>Peronosporaceae</taxon>
        <taxon>Plasmopara</taxon>
    </lineage>
</organism>
<dbReference type="Proteomes" id="UP000054928">
    <property type="component" value="Unassembled WGS sequence"/>
</dbReference>
<evidence type="ECO:0000256" key="2">
    <source>
        <dbReference type="ARBA" id="ARBA00023157"/>
    </source>
</evidence>
<evidence type="ECO:0000313" key="4">
    <source>
        <dbReference type="EMBL" id="CEG39153.1"/>
    </source>
</evidence>
<reference evidence="5" key="1">
    <citation type="submission" date="2014-09" db="EMBL/GenBank/DDBJ databases">
        <authorList>
            <person name="Sharma Rahul"/>
            <person name="Thines Marco"/>
        </authorList>
    </citation>
    <scope>NUCLEOTIDE SEQUENCE [LARGE SCALE GENOMIC DNA]</scope>
</reference>
<evidence type="ECO:0000256" key="1">
    <source>
        <dbReference type="ARBA" id="ARBA00023026"/>
    </source>
</evidence>
<feature type="domain" description="Peptidase S1" evidence="3">
    <location>
        <begin position="1"/>
        <end position="157"/>
    </location>
</feature>
<evidence type="ECO:0000259" key="3">
    <source>
        <dbReference type="PROSITE" id="PS50240"/>
    </source>
</evidence>
<dbReference type="InterPro" id="IPR001254">
    <property type="entry name" value="Trypsin_dom"/>
</dbReference>
<dbReference type="PANTHER" id="PTHR24256">
    <property type="entry name" value="TRYPTASE-RELATED"/>
    <property type="match status" value="1"/>
</dbReference>
<keyword evidence="5" id="KW-1185">Reference proteome</keyword>
<dbReference type="InterPro" id="IPR043504">
    <property type="entry name" value="Peptidase_S1_PA_chymotrypsin"/>
</dbReference>
<dbReference type="AlphaFoldDB" id="A0A0P1ADT4"/>
<dbReference type="OrthoDB" id="10066789at2759"/>
<keyword evidence="2" id="KW-1015">Disulfide bond</keyword>
<evidence type="ECO:0000313" key="5">
    <source>
        <dbReference type="Proteomes" id="UP000054928"/>
    </source>
</evidence>
<dbReference type="GO" id="GO:0006508">
    <property type="term" value="P:proteolysis"/>
    <property type="evidence" value="ECO:0007669"/>
    <property type="project" value="UniProtKB-KW"/>
</dbReference>
<dbReference type="EMBL" id="CCYD01000349">
    <property type="protein sequence ID" value="CEG39153.1"/>
    <property type="molecule type" value="Genomic_DNA"/>
</dbReference>
<name>A0A0P1ADT4_PLAHL</name>
<dbReference type="GO" id="GO:0004252">
    <property type="term" value="F:serine-type endopeptidase activity"/>
    <property type="evidence" value="ECO:0007669"/>
    <property type="project" value="InterPro"/>
</dbReference>
<dbReference type="STRING" id="4781.A0A0P1ADT4"/>
<dbReference type="PROSITE" id="PS50240">
    <property type="entry name" value="TRYPSIN_DOM"/>
    <property type="match status" value="1"/>
</dbReference>
<dbReference type="Gene3D" id="2.40.10.10">
    <property type="entry name" value="Trypsin-like serine proteases"/>
    <property type="match status" value="1"/>
</dbReference>